<gene>
    <name evidence="1" type="ORF">CIAN88_21955</name>
</gene>
<dbReference type="RefSeq" id="WP_044908271.1">
    <property type="nucleotide sequence ID" value="NZ_JQIF01000133.1"/>
</dbReference>
<name>A0A099I0Q4_CLOIN</name>
<comment type="caution">
    <text evidence="1">The sequence shown here is derived from an EMBL/GenBank/DDBJ whole genome shotgun (WGS) entry which is preliminary data.</text>
</comment>
<dbReference type="SUPFAM" id="SSF110849">
    <property type="entry name" value="ParB/Sulfiredoxin"/>
    <property type="match status" value="1"/>
</dbReference>
<proteinExistence type="predicted"/>
<evidence type="ECO:0000313" key="2">
    <source>
        <dbReference type="Proteomes" id="UP000030008"/>
    </source>
</evidence>
<organism evidence="1 2">
    <name type="scientific">Clostridium innocuum</name>
    <dbReference type="NCBI Taxonomy" id="1522"/>
    <lineage>
        <taxon>Bacteria</taxon>
        <taxon>Bacillati</taxon>
        <taxon>Bacillota</taxon>
        <taxon>Clostridia</taxon>
        <taxon>Eubacteriales</taxon>
        <taxon>Clostridiaceae</taxon>
        <taxon>Clostridium</taxon>
    </lineage>
</organism>
<accession>A0A099I0Q4</accession>
<protein>
    <submittedName>
        <fullName evidence="1">Uncharacterized protein</fullName>
    </submittedName>
</protein>
<dbReference type="Gene3D" id="3.90.1530.30">
    <property type="match status" value="1"/>
</dbReference>
<dbReference type="InterPro" id="IPR036086">
    <property type="entry name" value="ParB/Sulfiredoxin_sf"/>
</dbReference>
<dbReference type="EMBL" id="JQIF01000133">
    <property type="protein sequence ID" value="KGJ51191.1"/>
    <property type="molecule type" value="Genomic_DNA"/>
</dbReference>
<reference evidence="1 2" key="1">
    <citation type="submission" date="2014-08" db="EMBL/GenBank/DDBJ databases">
        <title>Clostridium innocuum, an unnegligible vancomycin-resistant pathogen causing extra-intestinal infections.</title>
        <authorList>
            <person name="Feng Y."/>
            <person name="Chiu C.-H."/>
        </authorList>
    </citation>
    <scope>NUCLEOTIDE SEQUENCE [LARGE SCALE GENOMIC DNA]</scope>
    <source>
        <strain evidence="1 2">AN88</strain>
    </source>
</reference>
<dbReference type="Proteomes" id="UP000030008">
    <property type="component" value="Unassembled WGS sequence"/>
</dbReference>
<dbReference type="AlphaFoldDB" id="A0A099I0Q4"/>
<evidence type="ECO:0000313" key="1">
    <source>
        <dbReference type="EMBL" id="KGJ51191.1"/>
    </source>
</evidence>
<sequence>MKIEAAALSEIHFKECAYPKTLKDSLKRIGLNFPIHVRKLRDGYQCVDGAKRLSAIQQILKEDPAFRKFQSIRILVVETARTAPPYHLHNHH</sequence>